<gene>
    <name evidence="1" type="ORF">ENO77_04110</name>
</gene>
<organism evidence="1">
    <name type="scientific">Ignisphaera aggregans</name>
    <dbReference type="NCBI Taxonomy" id="334771"/>
    <lineage>
        <taxon>Archaea</taxon>
        <taxon>Thermoproteota</taxon>
        <taxon>Thermoprotei</taxon>
        <taxon>Desulfurococcales</taxon>
        <taxon>Desulfurococcaceae</taxon>
        <taxon>Ignisphaera</taxon>
    </lineage>
</organism>
<protein>
    <submittedName>
        <fullName evidence="1">Uncharacterized protein</fullName>
    </submittedName>
</protein>
<accession>A0A7C2V9I9</accession>
<comment type="caution">
    <text evidence="1">The sequence shown here is derived from an EMBL/GenBank/DDBJ whole genome shotgun (WGS) entry which is preliminary data.</text>
</comment>
<dbReference type="EMBL" id="DSGT01000011">
    <property type="protein sequence ID" value="HEW53330.1"/>
    <property type="molecule type" value="Genomic_DNA"/>
</dbReference>
<sequence>MNLAEIVQVLENAVYSHSRYIDRCRILIKKASQGETTKILEGFSRLSKTSKRLEKILVRLSNAIEKGAIPLKDPQTETVSAIVFYVYEVAVEEERDLWNRFAKLISSEGLSEHYSRLEHIKVLAQRALEIFEEHA</sequence>
<dbReference type="AlphaFoldDB" id="A0A7C2V9I9"/>
<evidence type="ECO:0000313" key="1">
    <source>
        <dbReference type="EMBL" id="HEW53330.1"/>
    </source>
</evidence>
<reference evidence="1" key="1">
    <citation type="journal article" date="2020" name="mSystems">
        <title>Genome- and Community-Level Interaction Insights into Carbon Utilization and Element Cycling Functions of Hydrothermarchaeota in Hydrothermal Sediment.</title>
        <authorList>
            <person name="Zhou Z."/>
            <person name="Liu Y."/>
            <person name="Xu W."/>
            <person name="Pan J."/>
            <person name="Luo Z.H."/>
            <person name="Li M."/>
        </authorList>
    </citation>
    <scope>NUCLEOTIDE SEQUENCE [LARGE SCALE GENOMIC DNA]</scope>
    <source>
        <strain evidence="1">SpSt-16</strain>
    </source>
</reference>
<name>A0A7C2V9I9_9CREN</name>
<proteinExistence type="predicted"/>